<feature type="region of interest" description="Disordered" evidence="1">
    <location>
        <begin position="25"/>
        <end position="89"/>
    </location>
</feature>
<dbReference type="EMBL" id="BQFW01000004">
    <property type="protein sequence ID" value="GJJ70539.1"/>
    <property type="molecule type" value="Genomic_DNA"/>
</dbReference>
<protein>
    <submittedName>
        <fullName evidence="3">Uncharacterized protein</fullName>
    </submittedName>
</protein>
<organism evidence="3 4">
    <name type="scientific">Entomortierella parvispora</name>
    <dbReference type="NCBI Taxonomy" id="205924"/>
    <lineage>
        <taxon>Eukaryota</taxon>
        <taxon>Fungi</taxon>
        <taxon>Fungi incertae sedis</taxon>
        <taxon>Mucoromycota</taxon>
        <taxon>Mortierellomycotina</taxon>
        <taxon>Mortierellomycetes</taxon>
        <taxon>Mortierellales</taxon>
        <taxon>Mortierellaceae</taxon>
        <taxon>Entomortierella</taxon>
    </lineage>
</organism>
<proteinExistence type="predicted"/>
<reference evidence="3" key="1">
    <citation type="submission" date="2021-11" db="EMBL/GenBank/DDBJ databases">
        <authorList>
            <person name="Herlambang A."/>
            <person name="Guo Y."/>
            <person name="Takashima Y."/>
            <person name="Nishizawa T."/>
        </authorList>
    </citation>
    <scope>NUCLEOTIDE SEQUENCE</scope>
    <source>
        <strain evidence="3">E1425</strain>
    </source>
</reference>
<dbReference type="AlphaFoldDB" id="A0A9P3LU42"/>
<feature type="chain" id="PRO_5040515469" evidence="2">
    <location>
        <begin position="19"/>
        <end position="110"/>
    </location>
</feature>
<dbReference type="Proteomes" id="UP000827284">
    <property type="component" value="Unassembled WGS sequence"/>
</dbReference>
<name>A0A9P3LU42_9FUNG</name>
<evidence type="ECO:0000313" key="4">
    <source>
        <dbReference type="Proteomes" id="UP000827284"/>
    </source>
</evidence>
<evidence type="ECO:0000256" key="2">
    <source>
        <dbReference type="SAM" id="SignalP"/>
    </source>
</evidence>
<gene>
    <name evidence="3" type="ORF">EMPS_02888</name>
</gene>
<sequence length="110" mass="9755">MKFATIIATLAFAATVMAAESAPASGSATAPAATAPASGSATAPAATGPATGSVPAATGSATGPAATGPAATGSSTASTAPPQKTNGAAQTAANTVVAFAGLGLAVALGI</sequence>
<comment type="caution">
    <text evidence="3">The sequence shown here is derived from an EMBL/GenBank/DDBJ whole genome shotgun (WGS) entry which is preliminary data.</text>
</comment>
<keyword evidence="2" id="KW-0732">Signal</keyword>
<reference evidence="3" key="2">
    <citation type="journal article" date="2022" name="Microbiol. Resour. Announc.">
        <title>Whole-Genome Sequence of Entomortierella parvispora E1425, a Mucoromycotan Fungus Associated with Burkholderiaceae-Related Endosymbiotic Bacteria.</title>
        <authorList>
            <person name="Herlambang A."/>
            <person name="Guo Y."/>
            <person name="Takashima Y."/>
            <person name="Narisawa K."/>
            <person name="Ohta H."/>
            <person name="Nishizawa T."/>
        </authorList>
    </citation>
    <scope>NUCLEOTIDE SEQUENCE</scope>
    <source>
        <strain evidence="3">E1425</strain>
    </source>
</reference>
<evidence type="ECO:0000313" key="3">
    <source>
        <dbReference type="EMBL" id="GJJ70539.1"/>
    </source>
</evidence>
<feature type="signal peptide" evidence="2">
    <location>
        <begin position="1"/>
        <end position="18"/>
    </location>
</feature>
<evidence type="ECO:0000256" key="1">
    <source>
        <dbReference type="SAM" id="MobiDB-lite"/>
    </source>
</evidence>
<feature type="compositionally biased region" description="Low complexity" evidence="1">
    <location>
        <begin position="25"/>
        <end position="82"/>
    </location>
</feature>
<keyword evidence="4" id="KW-1185">Reference proteome</keyword>
<accession>A0A9P3LU42</accession>